<name>A0A6B8TZ64_9CORY</name>
<dbReference type="AlphaFoldDB" id="A0A6B8TZ64"/>
<protein>
    <submittedName>
        <fullName evidence="2">Uncharacterized protein</fullName>
    </submittedName>
</protein>
<proteinExistence type="predicted"/>
<dbReference type="KEGG" id="cxe:FOB82_06080"/>
<dbReference type="EMBL" id="CP046322">
    <property type="protein sequence ID" value="QGS34585.1"/>
    <property type="molecule type" value="Genomic_DNA"/>
</dbReference>
<organism evidence="2 3">
    <name type="scientific">Corynebacterium xerosis</name>
    <dbReference type="NCBI Taxonomy" id="1725"/>
    <lineage>
        <taxon>Bacteria</taxon>
        <taxon>Bacillati</taxon>
        <taxon>Actinomycetota</taxon>
        <taxon>Actinomycetes</taxon>
        <taxon>Mycobacteriales</taxon>
        <taxon>Corynebacteriaceae</taxon>
        <taxon>Corynebacterium</taxon>
    </lineage>
</organism>
<feature type="compositionally biased region" description="Basic and acidic residues" evidence="1">
    <location>
        <begin position="86"/>
        <end position="106"/>
    </location>
</feature>
<gene>
    <name evidence="2" type="ORF">FOB82_06080</name>
</gene>
<feature type="region of interest" description="Disordered" evidence="1">
    <location>
        <begin position="86"/>
        <end position="117"/>
    </location>
</feature>
<dbReference type="RefSeq" id="WP_155868758.1">
    <property type="nucleotide sequence ID" value="NZ_CP046322.1"/>
</dbReference>
<evidence type="ECO:0000313" key="2">
    <source>
        <dbReference type="EMBL" id="QGS34585.1"/>
    </source>
</evidence>
<evidence type="ECO:0000313" key="3">
    <source>
        <dbReference type="Proteomes" id="UP000426857"/>
    </source>
</evidence>
<reference evidence="2 3" key="1">
    <citation type="submission" date="2019-11" db="EMBL/GenBank/DDBJ databases">
        <title>FDA dAtabase for Regulatory Grade micrObial Sequences (FDA-ARGOS): Supporting development and validation of Infectious Disease Dx tests.</title>
        <authorList>
            <person name="Kerrigan L."/>
            <person name="Long C."/>
            <person name="Tallon L."/>
            <person name="Sadzewicz L."/>
            <person name="Vavikolanu K."/>
            <person name="Mehta A."/>
            <person name="Aluvathingal J."/>
            <person name="Nadendla S."/>
            <person name="Yan Y."/>
            <person name="Sichtig H."/>
        </authorList>
    </citation>
    <scope>NUCLEOTIDE SEQUENCE [LARGE SCALE GENOMIC DNA]</scope>
    <source>
        <strain evidence="2 3">FDAARGOS_674</strain>
    </source>
</reference>
<evidence type="ECO:0000256" key="1">
    <source>
        <dbReference type="SAM" id="MobiDB-lite"/>
    </source>
</evidence>
<dbReference type="Proteomes" id="UP000426857">
    <property type="component" value="Chromosome"/>
</dbReference>
<accession>A0A6B8TZ64</accession>
<sequence>MELPDAGDALDALGLQAHGDPFARSDGRTRGELLEQGNLVQDLVQAIHLDVLAQLDALAGGDGAGDVVGHLRASRAAGRIRNDGIADGLRERGGAGADGHDRRDAEGGGGAGDLRGADTQIDTSCVGMIGADHGIFRGASRPGAFGNRRPRRRGEI</sequence>